<proteinExistence type="predicted"/>
<name>A0A936TGB4_9ACTN</name>
<reference evidence="1 2" key="1">
    <citation type="submission" date="2020-10" db="EMBL/GenBank/DDBJ databases">
        <title>Connecting structure to function with the recovery of over 1000 high-quality activated sludge metagenome-assembled genomes encoding full-length rRNA genes using long-read sequencing.</title>
        <authorList>
            <person name="Singleton C.M."/>
            <person name="Petriglieri F."/>
            <person name="Kristensen J.M."/>
            <person name="Kirkegaard R.H."/>
            <person name="Michaelsen T.Y."/>
            <person name="Andersen M.H."/>
            <person name="Karst S.M."/>
            <person name="Dueholm M.S."/>
            <person name="Nielsen P.H."/>
            <person name="Albertsen M."/>
        </authorList>
    </citation>
    <scope>NUCLEOTIDE SEQUENCE [LARGE SCALE GENOMIC DNA]</scope>
    <source>
        <strain evidence="1">Lyne_18-Q3-R50-59_MAXAC.006</strain>
    </source>
</reference>
<dbReference type="EMBL" id="JADJZA010000010">
    <property type="protein sequence ID" value="MBK9298649.1"/>
    <property type="molecule type" value="Genomic_DNA"/>
</dbReference>
<accession>A0A936TGB4</accession>
<sequence>MKLVRRPGYYALEGGPVPPGSAAITIGPVVSMRSEVVGHERLEAHEAVHVRQWRVRGWLGFLVGYLGEYLRGRLIGRRHHDAYLHLSAECEAEWEAQRLVRGLPIR</sequence>
<protein>
    <recommendedName>
        <fullName evidence="3">DUF4157 domain-containing protein</fullName>
    </recommendedName>
</protein>
<comment type="caution">
    <text evidence="1">The sequence shown here is derived from an EMBL/GenBank/DDBJ whole genome shotgun (WGS) entry which is preliminary data.</text>
</comment>
<organism evidence="1 2">
    <name type="scientific">Candidatus Neomicrothrix subdominans</name>
    <dbReference type="NCBI Taxonomy" id="2954438"/>
    <lineage>
        <taxon>Bacteria</taxon>
        <taxon>Bacillati</taxon>
        <taxon>Actinomycetota</taxon>
        <taxon>Acidimicrobiia</taxon>
        <taxon>Acidimicrobiales</taxon>
        <taxon>Microthrixaceae</taxon>
        <taxon>Candidatus Neomicrothrix</taxon>
    </lineage>
</organism>
<dbReference type="Proteomes" id="UP000727993">
    <property type="component" value="Unassembled WGS sequence"/>
</dbReference>
<evidence type="ECO:0000313" key="1">
    <source>
        <dbReference type="EMBL" id="MBK9298649.1"/>
    </source>
</evidence>
<evidence type="ECO:0000313" key="2">
    <source>
        <dbReference type="Proteomes" id="UP000727993"/>
    </source>
</evidence>
<gene>
    <name evidence="1" type="ORF">IPN02_17850</name>
</gene>
<evidence type="ECO:0008006" key="3">
    <source>
        <dbReference type="Google" id="ProtNLM"/>
    </source>
</evidence>
<dbReference type="AlphaFoldDB" id="A0A936TGB4"/>